<reference evidence="2" key="1">
    <citation type="journal article" date="2006" name="Science">
        <title>Phytophthora genome sequences uncover evolutionary origins and mechanisms of pathogenesis.</title>
        <authorList>
            <person name="Tyler B.M."/>
            <person name="Tripathy S."/>
            <person name="Zhang X."/>
            <person name="Dehal P."/>
            <person name="Jiang R.H."/>
            <person name="Aerts A."/>
            <person name="Arredondo F.D."/>
            <person name="Baxter L."/>
            <person name="Bensasson D."/>
            <person name="Beynon J.L."/>
            <person name="Chapman J."/>
            <person name="Damasceno C.M."/>
            <person name="Dorrance A.E."/>
            <person name="Dou D."/>
            <person name="Dickerman A.W."/>
            <person name="Dubchak I.L."/>
            <person name="Garbelotto M."/>
            <person name="Gijzen M."/>
            <person name="Gordon S.G."/>
            <person name="Govers F."/>
            <person name="Grunwald N.J."/>
            <person name="Huang W."/>
            <person name="Ivors K.L."/>
            <person name="Jones R.W."/>
            <person name="Kamoun S."/>
            <person name="Krampis K."/>
            <person name="Lamour K.H."/>
            <person name="Lee M.K."/>
            <person name="McDonald W.H."/>
            <person name="Medina M."/>
            <person name="Meijer H.J."/>
            <person name="Nordberg E.K."/>
            <person name="Maclean D.J."/>
            <person name="Ospina-Giraldo M.D."/>
            <person name="Morris P.F."/>
            <person name="Phuntumart V."/>
            <person name="Putnam N.H."/>
            <person name="Rash S."/>
            <person name="Rose J.K."/>
            <person name="Sakihama Y."/>
            <person name="Salamov A.A."/>
            <person name="Savidor A."/>
            <person name="Scheuring C.F."/>
            <person name="Smith B.M."/>
            <person name="Sobral B.W."/>
            <person name="Terry A."/>
            <person name="Torto-Alalibo T.A."/>
            <person name="Win J."/>
            <person name="Xu Z."/>
            <person name="Zhang H."/>
            <person name="Grigoriev I.V."/>
            <person name="Rokhsar D.S."/>
            <person name="Boore J.L."/>
        </authorList>
    </citation>
    <scope>NUCLEOTIDE SEQUENCE [LARGE SCALE GENOMIC DNA]</scope>
    <source>
        <strain evidence="2">Pr102</strain>
    </source>
</reference>
<accession>H3H2X7</accession>
<dbReference type="VEuPathDB" id="FungiDB:KRP22_5557"/>
<dbReference type="eggNOG" id="ENOG502SDT8">
    <property type="taxonomic scope" value="Eukaryota"/>
</dbReference>
<dbReference type="HOGENOM" id="CLU_1450358_0_0_1"/>
<protein>
    <submittedName>
        <fullName evidence="1">Uncharacterized protein</fullName>
    </submittedName>
</protein>
<dbReference type="VEuPathDB" id="FungiDB:KRP23_6182"/>
<evidence type="ECO:0000313" key="2">
    <source>
        <dbReference type="Proteomes" id="UP000005238"/>
    </source>
</evidence>
<dbReference type="InParanoid" id="H3H2X7"/>
<dbReference type="AlphaFoldDB" id="H3H2X7"/>
<proteinExistence type="predicted"/>
<name>H3H2X7_PHYRM</name>
<keyword evidence="2" id="KW-1185">Reference proteome</keyword>
<dbReference type="Proteomes" id="UP000005238">
    <property type="component" value="Unassembled WGS sequence"/>
</dbReference>
<evidence type="ECO:0000313" key="1">
    <source>
        <dbReference type="EnsemblProtists" id="Phyra84781"/>
    </source>
</evidence>
<dbReference type="EnsemblProtists" id="Phyra84781">
    <property type="protein sequence ID" value="Phyra84781"/>
    <property type="gene ID" value="Phyra84781"/>
</dbReference>
<dbReference type="EMBL" id="DS566122">
    <property type="status" value="NOT_ANNOTATED_CDS"/>
    <property type="molecule type" value="Genomic_DNA"/>
</dbReference>
<reference evidence="1" key="2">
    <citation type="submission" date="2015-06" db="UniProtKB">
        <authorList>
            <consortium name="EnsemblProtists"/>
        </authorList>
    </citation>
    <scope>IDENTIFICATION</scope>
    <source>
        <strain evidence="1">Pr102</strain>
    </source>
</reference>
<sequence>MELLAADIRRQVGGEWVLLLGATASPFSLDWGRDSKLRLPRMEDSLFGVPTTLPTVESHGNDEVTCEDGHVTDVMIENCPLADESAADQVVGAQTDQGTREHDGIISETSAVSAVEIRGPALQAETSAVAGHERQAENMDGALLKDGDRQLAGIQKILATHSHAEILLELEWARQALRDRRKVRAVL</sequence>
<organism evidence="1 2">
    <name type="scientific">Phytophthora ramorum</name>
    <name type="common">Sudden oak death agent</name>
    <dbReference type="NCBI Taxonomy" id="164328"/>
    <lineage>
        <taxon>Eukaryota</taxon>
        <taxon>Sar</taxon>
        <taxon>Stramenopiles</taxon>
        <taxon>Oomycota</taxon>
        <taxon>Peronosporomycetes</taxon>
        <taxon>Peronosporales</taxon>
        <taxon>Peronosporaceae</taxon>
        <taxon>Phytophthora</taxon>
    </lineage>
</organism>